<dbReference type="Proteomes" id="UP000638648">
    <property type="component" value="Unassembled WGS sequence"/>
</dbReference>
<evidence type="ECO:0000256" key="1">
    <source>
        <dbReference type="SAM" id="Phobius"/>
    </source>
</evidence>
<dbReference type="EMBL" id="JADBEM010000001">
    <property type="protein sequence ID" value="MBE1608093.1"/>
    <property type="molecule type" value="Genomic_DNA"/>
</dbReference>
<feature type="transmembrane region" description="Helical" evidence="1">
    <location>
        <begin position="12"/>
        <end position="31"/>
    </location>
</feature>
<organism evidence="2 3">
    <name type="scientific">Actinopolymorpha pittospori</name>
    <dbReference type="NCBI Taxonomy" id="648752"/>
    <lineage>
        <taxon>Bacteria</taxon>
        <taxon>Bacillati</taxon>
        <taxon>Actinomycetota</taxon>
        <taxon>Actinomycetes</taxon>
        <taxon>Propionibacteriales</taxon>
        <taxon>Actinopolymorphaceae</taxon>
        <taxon>Actinopolymorpha</taxon>
    </lineage>
</organism>
<accession>A0A927MZD5</accession>
<protein>
    <submittedName>
        <fullName evidence="2">Uncharacterized protein</fullName>
    </submittedName>
</protein>
<dbReference type="AlphaFoldDB" id="A0A927MZD5"/>
<keyword evidence="1" id="KW-0812">Transmembrane</keyword>
<gene>
    <name evidence="2" type="ORF">HEB94_004941</name>
</gene>
<sequence>MTPGRRRVPSSTWIALAVVTAVVGWALWWLAGDLVTVDNGPDPASREQVAAQLAGADGVAMVLPVKLPDGYDVGRHYSYTNDEEAAAIDGEPTHAASREVIFFPHGGVGDLPAVALCVEDGTPKPSACPHPGARNTYIQRRHGHALLTMYTASVGDQDLSAWKTVDLTTDLNKVTWLH</sequence>
<proteinExistence type="predicted"/>
<evidence type="ECO:0000313" key="3">
    <source>
        <dbReference type="Proteomes" id="UP000638648"/>
    </source>
</evidence>
<name>A0A927MZD5_9ACTN</name>
<comment type="caution">
    <text evidence="2">The sequence shown here is derived from an EMBL/GenBank/DDBJ whole genome shotgun (WGS) entry which is preliminary data.</text>
</comment>
<dbReference type="RefSeq" id="WP_192751934.1">
    <property type="nucleotide sequence ID" value="NZ_BAABJL010000262.1"/>
</dbReference>
<keyword evidence="1" id="KW-0472">Membrane</keyword>
<reference evidence="2" key="1">
    <citation type="submission" date="2020-10" db="EMBL/GenBank/DDBJ databases">
        <title>Sequencing the genomes of 1000 actinobacteria strains.</title>
        <authorList>
            <person name="Klenk H.-P."/>
        </authorList>
    </citation>
    <scope>NUCLEOTIDE SEQUENCE</scope>
    <source>
        <strain evidence="2">DSM 45354</strain>
    </source>
</reference>
<keyword evidence="1" id="KW-1133">Transmembrane helix</keyword>
<evidence type="ECO:0000313" key="2">
    <source>
        <dbReference type="EMBL" id="MBE1608093.1"/>
    </source>
</evidence>
<keyword evidence="3" id="KW-1185">Reference proteome</keyword>